<keyword evidence="3" id="KW-0808">Transferase</keyword>
<dbReference type="AlphaFoldDB" id="A0A6N3T373"/>
<evidence type="ECO:0000313" key="3">
    <source>
        <dbReference type="EMBL" id="GEN02350.1"/>
    </source>
</evidence>
<dbReference type="InterPro" id="IPR013216">
    <property type="entry name" value="Methyltransf_11"/>
</dbReference>
<dbReference type="InterPro" id="IPR029063">
    <property type="entry name" value="SAM-dependent_MTases_sf"/>
</dbReference>
<proteinExistence type="predicted"/>
<organism evidence="3 5">
    <name type="scientific">Acetobacter indonesiensis</name>
    <dbReference type="NCBI Taxonomy" id="104101"/>
    <lineage>
        <taxon>Bacteria</taxon>
        <taxon>Pseudomonadati</taxon>
        <taxon>Pseudomonadota</taxon>
        <taxon>Alphaproteobacteria</taxon>
        <taxon>Acetobacterales</taxon>
        <taxon>Acetobacteraceae</taxon>
        <taxon>Acetobacter</taxon>
    </lineage>
</organism>
<dbReference type="Pfam" id="PF08241">
    <property type="entry name" value="Methyltransf_11"/>
    <property type="match status" value="1"/>
</dbReference>
<comment type="caution">
    <text evidence="3">The sequence shown here is derived from an EMBL/GenBank/DDBJ whole genome shotgun (WGS) entry which is preliminary data.</text>
</comment>
<keyword evidence="3" id="KW-0489">Methyltransferase</keyword>
<dbReference type="Proteomes" id="UP000321104">
    <property type="component" value="Unassembled WGS sequence"/>
</dbReference>
<dbReference type="SUPFAM" id="SSF53335">
    <property type="entry name" value="S-adenosyl-L-methionine-dependent methyltransferases"/>
    <property type="match status" value="1"/>
</dbReference>
<dbReference type="Gene3D" id="3.40.50.150">
    <property type="entry name" value="Vaccinia Virus protein VP39"/>
    <property type="match status" value="1"/>
</dbReference>
<keyword evidence="4" id="KW-1185">Reference proteome</keyword>
<dbReference type="GO" id="GO:0008757">
    <property type="term" value="F:S-adenosylmethionine-dependent methyltransferase activity"/>
    <property type="evidence" value="ECO:0007669"/>
    <property type="project" value="InterPro"/>
</dbReference>
<gene>
    <name evidence="2" type="ORF">Abin_015_067</name>
    <name evidence="3" type="ORF">AIN02nite_03750</name>
</gene>
<dbReference type="Proteomes" id="UP000032673">
    <property type="component" value="Unassembled WGS sequence"/>
</dbReference>
<accession>A0A6N3T373</accession>
<reference evidence="3 5" key="2">
    <citation type="submission" date="2019-07" db="EMBL/GenBank/DDBJ databases">
        <title>Whole genome shotgun sequence of Acetobacter indonesiensis NBRC 16471.</title>
        <authorList>
            <person name="Hosoyama A."/>
            <person name="Uohara A."/>
            <person name="Ohji S."/>
            <person name="Ichikawa N."/>
        </authorList>
    </citation>
    <scope>NUCLEOTIDE SEQUENCE [LARGE SCALE GENOMIC DNA]</scope>
    <source>
        <strain evidence="3 5">NBRC 16471</strain>
    </source>
</reference>
<name>A0A6N3T373_9PROT</name>
<sequence length="251" mass="28075">MQTVMQPDITDFYNSHEGAVCAALIRERLQWFWPDLRRQSVLGVGFAQPYLSAWRGRGALCVSAILPSQIMPMQDTAASDGFSVFSREDRCCVVDAQHLPFCDEMFDRVLVVHALENAEQAVTLLRAASRVLRDDGRILLIVPNKIGGRLRQKNTPFARDARFTRNGLKAVLGRAMLHMERRDEACFLPVLRGYSTLERGRASDIAGKVFCPGLGSLMLVEAVKDVHAALPLPVTAKRSWFRKSVVATQEF</sequence>
<evidence type="ECO:0000313" key="4">
    <source>
        <dbReference type="Proteomes" id="UP000032673"/>
    </source>
</evidence>
<dbReference type="EMBL" id="BJXQ01000002">
    <property type="protein sequence ID" value="GEN02350.1"/>
    <property type="molecule type" value="Genomic_DNA"/>
</dbReference>
<dbReference type="EMBL" id="BAMW01000015">
    <property type="protein sequence ID" value="GAN62781.1"/>
    <property type="molecule type" value="Genomic_DNA"/>
</dbReference>
<evidence type="ECO:0000259" key="1">
    <source>
        <dbReference type="Pfam" id="PF08241"/>
    </source>
</evidence>
<evidence type="ECO:0000313" key="2">
    <source>
        <dbReference type="EMBL" id="GAN62781.1"/>
    </source>
</evidence>
<protein>
    <submittedName>
        <fullName evidence="2 3">Methyltransferase</fullName>
    </submittedName>
</protein>
<feature type="domain" description="Methyltransferase type 11" evidence="1">
    <location>
        <begin position="89"/>
        <end position="139"/>
    </location>
</feature>
<dbReference type="GO" id="GO:0032259">
    <property type="term" value="P:methylation"/>
    <property type="evidence" value="ECO:0007669"/>
    <property type="project" value="UniProtKB-KW"/>
</dbReference>
<reference evidence="2 4" key="1">
    <citation type="submission" date="2012-11" db="EMBL/GenBank/DDBJ databases">
        <title>Whole genome sequence of Acetobacter indonesiensis 5H-1.</title>
        <authorList>
            <person name="Azuma Y."/>
            <person name="Higashiura N."/>
            <person name="Hirakawa H."/>
            <person name="Matsushita K."/>
        </authorList>
    </citation>
    <scope>NUCLEOTIDE SEQUENCE [LARGE SCALE GENOMIC DNA]</scope>
    <source>
        <strain evidence="2 4">5H-1</strain>
    </source>
</reference>
<evidence type="ECO:0000313" key="5">
    <source>
        <dbReference type="Proteomes" id="UP000321104"/>
    </source>
</evidence>